<evidence type="ECO:0000256" key="1">
    <source>
        <dbReference type="SAM" id="MobiDB-lite"/>
    </source>
</evidence>
<sequence length="279" mass="31263">MTKATGQLPFLDVQDDPLEWLEEFLCVVRANKWTDNQAIAVAFLQMHKDARIMFYLQNNGKVAESAAYSLQEFEAVFRTHFQTTGYKYKAYNQALHYLQGEEESIDSVVANMLSLFRSANIEDEETKCRLFSMALNDRLFEAIQRDPKDTFVGMVAVARQEYYLEKALAERRRHRKIIREGENACSAPLESSIKPIDGEIDVGHLISQMSKLTSSQISKVSNAISSLLPGNPSPQPASENPHPQPPPENQPSEPPPENQSSAPPSESQPSEPPPENPSS</sequence>
<gene>
    <name evidence="2" type="ORF">BCR41DRAFT_347730</name>
</gene>
<dbReference type="EMBL" id="MCFF01000006">
    <property type="protein sequence ID" value="ORZ26656.1"/>
    <property type="molecule type" value="Genomic_DNA"/>
</dbReference>
<reference evidence="2 3" key="1">
    <citation type="submission" date="2016-07" db="EMBL/GenBank/DDBJ databases">
        <title>Pervasive Adenine N6-methylation of Active Genes in Fungi.</title>
        <authorList>
            <consortium name="DOE Joint Genome Institute"/>
            <person name="Mondo S.J."/>
            <person name="Dannebaum R.O."/>
            <person name="Kuo R.C."/>
            <person name="Labutti K."/>
            <person name="Haridas S."/>
            <person name="Kuo A."/>
            <person name="Salamov A."/>
            <person name="Ahrendt S.R."/>
            <person name="Lipzen A."/>
            <person name="Sullivan W."/>
            <person name="Andreopoulos W.B."/>
            <person name="Clum A."/>
            <person name="Lindquist E."/>
            <person name="Daum C."/>
            <person name="Ramamoorthy G.K."/>
            <person name="Gryganskyi A."/>
            <person name="Culley D."/>
            <person name="Magnuson J.K."/>
            <person name="James T.Y."/>
            <person name="O'Malley M.A."/>
            <person name="Stajich J.E."/>
            <person name="Spatafora J.W."/>
            <person name="Visel A."/>
            <person name="Grigoriev I.V."/>
        </authorList>
    </citation>
    <scope>NUCLEOTIDE SEQUENCE [LARGE SCALE GENOMIC DNA]</scope>
    <source>
        <strain evidence="2 3">NRRL 3116</strain>
    </source>
</reference>
<accession>A0A1Y2GWI0</accession>
<feature type="compositionally biased region" description="Pro residues" evidence="1">
    <location>
        <begin position="270"/>
        <end position="279"/>
    </location>
</feature>
<dbReference type="OrthoDB" id="2285313at2759"/>
<comment type="caution">
    <text evidence="2">The sequence shown here is derived from an EMBL/GenBank/DDBJ whole genome shotgun (WGS) entry which is preliminary data.</text>
</comment>
<dbReference type="GeneID" id="33564990"/>
<evidence type="ECO:0000313" key="2">
    <source>
        <dbReference type="EMBL" id="ORZ26656.1"/>
    </source>
</evidence>
<name>A0A1Y2GWI0_9FUNG</name>
<protein>
    <submittedName>
        <fullName evidence="2">Uncharacterized protein</fullName>
    </submittedName>
</protein>
<dbReference type="Proteomes" id="UP000193648">
    <property type="component" value="Unassembled WGS sequence"/>
</dbReference>
<feature type="region of interest" description="Disordered" evidence="1">
    <location>
        <begin position="224"/>
        <end position="279"/>
    </location>
</feature>
<feature type="compositionally biased region" description="Pro residues" evidence="1">
    <location>
        <begin position="242"/>
        <end position="257"/>
    </location>
</feature>
<dbReference type="InParanoid" id="A0A1Y2GWI0"/>
<evidence type="ECO:0000313" key="3">
    <source>
        <dbReference type="Proteomes" id="UP000193648"/>
    </source>
</evidence>
<feature type="compositionally biased region" description="Low complexity" evidence="1">
    <location>
        <begin position="258"/>
        <end position="269"/>
    </location>
</feature>
<proteinExistence type="predicted"/>
<dbReference type="RefSeq" id="XP_021884419.1">
    <property type="nucleotide sequence ID" value="XM_022023146.1"/>
</dbReference>
<organism evidence="2 3">
    <name type="scientific">Lobosporangium transversale</name>
    <dbReference type="NCBI Taxonomy" id="64571"/>
    <lineage>
        <taxon>Eukaryota</taxon>
        <taxon>Fungi</taxon>
        <taxon>Fungi incertae sedis</taxon>
        <taxon>Mucoromycota</taxon>
        <taxon>Mortierellomycotina</taxon>
        <taxon>Mortierellomycetes</taxon>
        <taxon>Mortierellales</taxon>
        <taxon>Mortierellaceae</taxon>
        <taxon>Lobosporangium</taxon>
    </lineage>
</organism>
<keyword evidence="3" id="KW-1185">Reference proteome</keyword>
<dbReference type="AlphaFoldDB" id="A0A1Y2GWI0"/>